<dbReference type="VEuPathDB" id="FungiDB:GMDG_07791"/>
<organism evidence="2 3">
    <name type="scientific">Pseudogymnoascus destructans (strain ATCC MYA-4855 / 20631-21)</name>
    <name type="common">Bat white-nose syndrome fungus</name>
    <name type="synonym">Geomyces destructans</name>
    <dbReference type="NCBI Taxonomy" id="658429"/>
    <lineage>
        <taxon>Eukaryota</taxon>
        <taxon>Fungi</taxon>
        <taxon>Dikarya</taxon>
        <taxon>Ascomycota</taxon>
        <taxon>Pezizomycotina</taxon>
        <taxon>Leotiomycetes</taxon>
        <taxon>Thelebolales</taxon>
        <taxon>Thelebolaceae</taxon>
        <taxon>Pseudogymnoascus</taxon>
    </lineage>
</organism>
<dbReference type="EMBL" id="GL573425">
    <property type="protein sequence ID" value="ELR06080.1"/>
    <property type="molecule type" value="Genomic_DNA"/>
</dbReference>
<dbReference type="HOGENOM" id="CLU_112995_1_0_1"/>
<dbReference type="InParanoid" id="L8FYL9"/>
<name>L8FYL9_PSED2</name>
<feature type="region of interest" description="Disordered" evidence="1">
    <location>
        <begin position="20"/>
        <end position="41"/>
    </location>
</feature>
<evidence type="ECO:0000256" key="1">
    <source>
        <dbReference type="SAM" id="MobiDB-lite"/>
    </source>
</evidence>
<reference evidence="3" key="1">
    <citation type="submission" date="2010-09" db="EMBL/GenBank/DDBJ databases">
        <title>The genome sequence of Geomyces destructans 20631-21.</title>
        <authorList>
            <consortium name="The Broad Institute Genome Sequencing Platform"/>
            <person name="Cuomo C.A."/>
            <person name="Blehert D.S."/>
            <person name="Lorch J.M."/>
            <person name="Young S.K."/>
            <person name="Zeng Q."/>
            <person name="Gargeya S."/>
            <person name="Fitzgerald M."/>
            <person name="Haas B."/>
            <person name="Abouelleil A."/>
            <person name="Alvarado L."/>
            <person name="Arachchi H.M."/>
            <person name="Berlin A."/>
            <person name="Brown A."/>
            <person name="Chapman S.B."/>
            <person name="Chen Z."/>
            <person name="Dunbar C."/>
            <person name="Freedman E."/>
            <person name="Gearin G."/>
            <person name="Gellesch M."/>
            <person name="Goldberg J."/>
            <person name="Griggs A."/>
            <person name="Gujja S."/>
            <person name="Heiman D."/>
            <person name="Howarth C."/>
            <person name="Larson L."/>
            <person name="Lui A."/>
            <person name="MacDonald P.J.P."/>
            <person name="Montmayeur A."/>
            <person name="Murphy C."/>
            <person name="Neiman D."/>
            <person name="Pearson M."/>
            <person name="Priest M."/>
            <person name="Roberts A."/>
            <person name="Saif S."/>
            <person name="Shea T."/>
            <person name="Shenoy N."/>
            <person name="Sisk P."/>
            <person name="Stolte C."/>
            <person name="Sykes S."/>
            <person name="Wortman J."/>
            <person name="Nusbaum C."/>
            <person name="Birren B."/>
        </authorList>
    </citation>
    <scope>NUCLEOTIDE SEQUENCE [LARGE SCALE GENOMIC DNA]</scope>
    <source>
        <strain evidence="3">ATCC MYA-4855 / 20631-21</strain>
    </source>
</reference>
<dbReference type="STRING" id="658429.L8FYL9"/>
<feature type="non-terminal residue" evidence="2">
    <location>
        <position position="1"/>
    </location>
</feature>
<evidence type="ECO:0000313" key="2">
    <source>
        <dbReference type="EMBL" id="ELR06080.1"/>
    </source>
</evidence>
<accession>L8FYL9</accession>
<sequence>DISLSQLQQLDLQALQQQVKEQKKGRGRSRARLQVGGELNADRAHELRAAKAEPTAQKAQAKEARVAQQAANQARKQLAGVAVEARKQERLRKKRVKAHIRAGNPIPPEDWDPILDPEAGSKPEPGFEPGFEFE</sequence>
<dbReference type="OrthoDB" id="10622410at2759"/>
<proteinExistence type="predicted"/>
<gene>
    <name evidence="2" type="ORF">GMDG_07791</name>
</gene>
<evidence type="ECO:0000313" key="3">
    <source>
        <dbReference type="Proteomes" id="UP000011064"/>
    </source>
</evidence>
<dbReference type="Proteomes" id="UP000011064">
    <property type="component" value="Unassembled WGS sequence"/>
</dbReference>
<protein>
    <submittedName>
        <fullName evidence="2">Uncharacterized protein</fullName>
    </submittedName>
</protein>
<keyword evidence="3" id="KW-1185">Reference proteome</keyword>
<dbReference type="AlphaFoldDB" id="L8FYL9"/>
<feature type="region of interest" description="Disordered" evidence="1">
    <location>
        <begin position="94"/>
        <end position="134"/>
    </location>
</feature>
<feature type="compositionally biased region" description="Low complexity" evidence="1">
    <location>
        <begin position="123"/>
        <end position="134"/>
    </location>
</feature>